<dbReference type="InterPro" id="IPR032675">
    <property type="entry name" value="LRR_dom_sf"/>
</dbReference>
<dbReference type="Proteomes" id="UP000319160">
    <property type="component" value="Unassembled WGS sequence"/>
</dbReference>
<dbReference type="Gene3D" id="3.80.10.10">
    <property type="entry name" value="Ribonuclease Inhibitor"/>
    <property type="match status" value="1"/>
</dbReference>
<evidence type="ECO:0000313" key="2">
    <source>
        <dbReference type="EMBL" id="TRX95793.1"/>
    </source>
</evidence>
<gene>
    <name evidence="2" type="ORF">FHL15_003347</name>
</gene>
<dbReference type="STRING" id="2512241.A0A553I6H5"/>
<accession>A0A553I6H5</accession>
<dbReference type="AlphaFoldDB" id="A0A553I6H5"/>
<dbReference type="Pfam" id="PF13577">
    <property type="entry name" value="SnoaL_4"/>
    <property type="match status" value="1"/>
</dbReference>
<keyword evidence="3" id="KW-1185">Reference proteome</keyword>
<dbReference type="OrthoDB" id="4758907at2759"/>
<evidence type="ECO:0000259" key="1">
    <source>
        <dbReference type="Pfam" id="PF13577"/>
    </source>
</evidence>
<dbReference type="InterPro" id="IPR032710">
    <property type="entry name" value="NTF2-like_dom_sf"/>
</dbReference>
<reference evidence="3" key="1">
    <citation type="submission" date="2019-06" db="EMBL/GenBank/DDBJ databases">
        <title>Draft genome sequence of the griseofulvin-producing fungus Xylaria cubensis strain G536.</title>
        <authorList>
            <person name="Mead M.E."/>
            <person name="Raja H.A."/>
            <person name="Steenwyk J.L."/>
            <person name="Knowles S.L."/>
            <person name="Oberlies N.H."/>
            <person name="Rokas A."/>
        </authorList>
    </citation>
    <scope>NUCLEOTIDE SEQUENCE [LARGE SCALE GENOMIC DNA]</scope>
    <source>
        <strain evidence="3">G536</strain>
    </source>
</reference>
<evidence type="ECO:0000313" key="3">
    <source>
        <dbReference type="Proteomes" id="UP000319160"/>
    </source>
</evidence>
<sequence>MALPALPAALPGLTDREAIADALHRAVLAFDHGDETLLLSAVTNDVTAEMSSSPPVSGISALKAAVFDRVAFGLDTTHFLSNIRVSVESGASTAQVSCSALAQHVRKGKGFEPGPHKLTSGGMYLCDVVKEEASRLWKIKTWKAKIKHHSEKEQRSKGKAICRLKVLLFGIRVARSVAYIGMFLPRSKQLLHFQSCIEPHNDMAEQVAYIQELLGLIAQHTESRRTLYNACLVSHAFHEAFTPYLYKDLWWLSNKGFANLVNKNRHRSLLHENTAKHARTLAIKAPEDTTRTKKRRDQFHRKLSTAITEICQHGRCLRSFFCSGVLFTKQCLEAISRLPHLEQLIIIFHPPGNLSSEADYSRAWDHLAFANLRELTLLELYGTMDNWRDPILQIILRSPNLEHLGLSMSENHVSFACIAEQYKHRQGHKLRLKILRLGPRISVPDNLHELVDLSILRELSVRAVEYAVLSRLIAYGAVVVMLGVAVQSLVSFQLANISHTWIHYDGHHVGL</sequence>
<dbReference type="SUPFAM" id="SSF54427">
    <property type="entry name" value="NTF2-like"/>
    <property type="match status" value="1"/>
</dbReference>
<dbReference type="InterPro" id="IPR037401">
    <property type="entry name" value="SnoaL-like"/>
</dbReference>
<feature type="domain" description="SnoaL-like" evidence="1">
    <location>
        <begin position="13"/>
        <end position="143"/>
    </location>
</feature>
<dbReference type="SUPFAM" id="SSF52047">
    <property type="entry name" value="RNI-like"/>
    <property type="match status" value="1"/>
</dbReference>
<dbReference type="Gene3D" id="3.10.450.50">
    <property type="match status" value="1"/>
</dbReference>
<organism evidence="2 3">
    <name type="scientific">Xylaria flabelliformis</name>
    <dbReference type="NCBI Taxonomy" id="2512241"/>
    <lineage>
        <taxon>Eukaryota</taxon>
        <taxon>Fungi</taxon>
        <taxon>Dikarya</taxon>
        <taxon>Ascomycota</taxon>
        <taxon>Pezizomycotina</taxon>
        <taxon>Sordariomycetes</taxon>
        <taxon>Xylariomycetidae</taxon>
        <taxon>Xylariales</taxon>
        <taxon>Xylariaceae</taxon>
        <taxon>Xylaria</taxon>
    </lineage>
</organism>
<name>A0A553I6H5_9PEZI</name>
<proteinExistence type="predicted"/>
<protein>
    <recommendedName>
        <fullName evidence="1">SnoaL-like domain-containing protein</fullName>
    </recommendedName>
</protein>
<dbReference type="EMBL" id="VFLP01000014">
    <property type="protein sequence ID" value="TRX95793.1"/>
    <property type="molecule type" value="Genomic_DNA"/>
</dbReference>
<comment type="caution">
    <text evidence="2">The sequence shown here is derived from an EMBL/GenBank/DDBJ whole genome shotgun (WGS) entry which is preliminary data.</text>
</comment>